<feature type="compositionally biased region" description="Low complexity" evidence="1">
    <location>
        <begin position="438"/>
        <end position="474"/>
    </location>
</feature>
<name>A0ABQ9F9N1_TEGGR</name>
<dbReference type="InterPro" id="IPR005200">
    <property type="entry name" value="Endo-beta-glucanase"/>
</dbReference>
<dbReference type="EMBL" id="JARBDR010000440">
    <property type="protein sequence ID" value="KAJ8312298.1"/>
    <property type="molecule type" value="Genomic_DNA"/>
</dbReference>
<keyword evidence="4" id="KW-1185">Reference proteome</keyword>
<evidence type="ECO:0000256" key="1">
    <source>
        <dbReference type="SAM" id="MobiDB-lite"/>
    </source>
</evidence>
<feature type="signal peptide" evidence="2">
    <location>
        <begin position="1"/>
        <end position="20"/>
    </location>
</feature>
<dbReference type="Proteomes" id="UP001217089">
    <property type="component" value="Unassembled WGS sequence"/>
</dbReference>
<evidence type="ECO:0000256" key="2">
    <source>
        <dbReference type="SAM" id="SignalP"/>
    </source>
</evidence>
<accession>A0ABQ9F9N1</accession>
<dbReference type="PANTHER" id="PTHR31983:SF0">
    <property type="entry name" value="GLUCAN ENDO-1,3-BETA-D-GLUCOSIDASE 2"/>
    <property type="match status" value="1"/>
</dbReference>
<dbReference type="PANTHER" id="PTHR31983">
    <property type="entry name" value="ENDO-1,3(4)-BETA-GLUCANASE 1"/>
    <property type="match status" value="1"/>
</dbReference>
<keyword evidence="2" id="KW-0732">Signal</keyword>
<comment type="caution">
    <text evidence="3">The sequence shown here is derived from an EMBL/GenBank/DDBJ whole genome shotgun (WGS) entry which is preliminary data.</text>
</comment>
<protein>
    <submittedName>
        <fullName evidence="3">Uncharacterized protein</fullName>
    </submittedName>
</protein>
<sequence>MLKVTVKCFFLVFLFSRSVAVLPDIPGCVPLEDHPFDTIDPASIFGSNTEVGIKAPPRRVGNLPILKNDGITYDASTMERWYDPARTDTMQQQSAWESGKPWNKILSMGTNLRQLVSGPDGNPTGVFTGRSGIRVGISGSGEPEMTDFGDLYATFMYTGSGGGIMEVPLVRGSVLPTHIFKNANPVIKPHCLSDFNGQTVKFDCPKENSMADGGSGHLSGSCSNGVLRIQLNNSKKVTDITLIQFAASTKSQWSDSRNHPPMITCTTSTCRIVNEGRTVEIDIPNASGMLKPVKSELSIMAFAANYIGRYILPWDWIAHPEEVTCSESGKRADLQERSADDISAHAKCDTSRNVEIIINLASNNIPGIDKIQYAIEPSDQWGNPPPMYTCSSAVCQRVGNMVVIKKTVTSDNLNEYHWLRGDSAKGLDKVPTTKPPCGSQTTSSQPTPKPTTGGQTTSSQPTVKPTTGGQTTGTHATVKPTKGTKFMMELDEPGNELPNQTRKYLVYFSEPVTPHVNTGDSTISFTPNSGGTYNGIMQVAYLGAGPRGDHSNDTLLDQYLGVYPYKPKTSYCVWESSNQALVRHI</sequence>
<organism evidence="3 4">
    <name type="scientific">Tegillarca granosa</name>
    <name type="common">Malaysian cockle</name>
    <name type="synonym">Anadara granosa</name>
    <dbReference type="NCBI Taxonomy" id="220873"/>
    <lineage>
        <taxon>Eukaryota</taxon>
        <taxon>Metazoa</taxon>
        <taxon>Spiralia</taxon>
        <taxon>Lophotrochozoa</taxon>
        <taxon>Mollusca</taxon>
        <taxon>Bivalvia</taxon>
        <taxon>Autobranchia</taxon>
        <taxon>Pteriomorphia</taxon>
        <taxon>Arcoida</taxon>
        <taxon>Arcoidea</taxon>
        <taxon>Arcidae</taxon>
        <taxon>Tegillarca</taxon>
    </lineage>
</organism>
<gene>
    <name evidence="3" type="ORF">KUTeg_009671</name>
</gene>
<evidence type="ECO:0000313" key="4">
    <source>
        <dbReference type="Proteomes" id="UP001217089"/>
    </source>
</evidence>
<evidence type="ECO:0000313" key="3">
    <source>
        <dbReference type="EMBL" id="KAJ8312298.1"/>
    </source>
</evidence>
<proteinExistence type="predicted"/>
<feature type="chain" id="PRO_5046183389" evidence="2">
    <location>
        <begin position="21"/>
        <end position="585"/>
    </location>
</feature>
<reference evidence="3 4" key="1">
    <citation type="submission" date="2022-12" db="EMBL/GenBank/DDBJ databases">
        <title>Chromosome-level genome of Tegillarca granosa.</title>
        <authorList>
            <person name="Kim J."/>
        </authorList>
    </citation>
    <scope>NUCLEOTIDE SEQUENCE [LARGE SCALE GENOMIC DNA]</scope>
    <source>
        <strain evidence="3">Teg-2019</strain>
        <tissue evidence="3">Adductor muscle</tissue>
    </source>
</reference>
<feature type="region of interest" description="Disordered" evidence="1">
    <location>
        <begin position="424"/>
        <end position="483"/>
    </location>
</feature>